<dbReference type="SMART" id="SM00487">
    <property type="entry name" value="DEXDc"/>
    <property type="match status" value="1"/>
</dbReference>
<evidence type="ECO:0000256" key="6">
    <source>
        <dbReference type="ARBA" id="ARBA00022747"/>
    </source>
</evidence>
<evidence type="ECO:0000256" key="10">
    <source>
        <dbReference type="ARBA" id="ARBA00023125"/>
    </source>
</evidence>
<dbReference type="PANTHER" id="PTHR30195">
    <property type="entry name" value="TYPE I SITE-SPECIFIC DEOXYRIBONUCLEASE PROTEIN SUBUNIT M AND R"/>
    <property type="match status" value="1"/>
</dbReference>
<dbReference type="GO" id="GO:0005524">
    <property type="term" value="F:ATP binding"/>
    <property type="evidence" value="ECO:0007669"/>
    <property type="project" value="UniProtKB-KW"/>
</dbReference>
<gene>
    <name evidence="13" type="ORF">FGF04_37955</name>
</gene>
<protein>
    <recommendedName>
        <fullName evidence="11">Type I restriction enzyme endonuclease subunit</fullName>
        <shortName evidence="11">R protein</shortName>
        <ecNumber evidence="11">3.1.21.3</ecNumber>
    </recommendedName>
</protein>
<evidence type="ECO:0000256" key="9">
    <source>
        <dbReference type="ARBA" id="ARBA00022840"/>
    </source>
</evidence>
<keyword evidence="5 11" id="KW-0547">Nucleotide-binding</keyword>
<dbReference type="Gene3D" id="3.40.50.300">
    <property type="entry name" value="P-loop containing nucleotide triphosphate hydrolases"/>
    <property type="match status" value="2"/>
</dbReference>
<evidence type="ECO:0000313" key="13">
    <source>
        <dbReference type="EMBL" id="KAA0917843.1"/>
    </source>
</evidence>
<dbReference type="GO" id="GO:0009307">
    <property type="term" value="P:DNA restriction-modification system"/>
    <property type="evidence" value="ECO:0007669"/>
    <property type="project" value="UniProtKB-KW"/>
</dbReference>
<keyword evidence="14" id="KW-1185">Reference proteome</keyword>
<dbReference type="AlphaFoldDB" id="A0A5A9ZKR3"/>
<comment type="caution">
    <text evidence="13">The sequence shown here is derived from an EMBL/GenBank/DDBJ whole genome shotgun (WGS) entry which is preliminary data.</text>
</comment>
<dbReference type="OrthoDB" id="9758243at2"/>
<dbReference type="Pfam" id="PF04313">
    <property type="entry name" value="HSDR_N"/>
    <property type="match status" value="1"/>
</dbReference>
<dbReference type="EMBL" id="VDFC01000106">
    <property type="protein sequence ID" value="KAA0917843.1"/>
    <property type="molecule type" value="Genomic_DNA"/>
</dbReference>
<dbReference type="PANTHER" id="PTHR30195:SF15">
    <property type="entry name" value="TYPE I RESTRICTION ENZYME HINDI ENDONUCLEASE SUBUNIT"/>
    <property type="match status" value="1"/>
</dbReference>
<organism evidence="13 14">
    <name type="scientific">Streptomyces apricus</name>
    <dbReference type="NCBI Taxonomy" id="1828112"/>
    <lineage>
        <taxon>Bacteria</taxon>
        <taxon>Bacillati</taxon>
        <taxon>Actinomycetota</taxon>
        <taxon>Actinomycetes</taxon>
        <taxon>Kitasatosporales</taxon>
        <taxon>Streptomycetaceae</taxon>
        <taxon>Streptomyces</taxon>
    </lineage>
</organism>
<dbReference type="InterPro" id="IPR021810">
    <property type="entry name" value="T1RH-like_C"/>
</dbReference>
<dbReference type="InterPro" id="IPR014001">
    <property type="entry name" value="Helicase_ATP-bd"/>
</dbReference>
<dbReference type="InterPro" id="IPR055180">
    <property type="entry name" value="HsdR_RecA-like_helicase_dom_2"/>
</dbReference>
<dbReference type="InterPro" id="IPR040980">
    <property type="entry name" value="SWI2_SNF2"/>
</dbReference>
<dbReference type="NCBIfam" id="TIGR00348">
    <property type="entry name" value="hsdR"/>
    <property type="match status" value="1"/>
</dbReference>
<comment type="catalytic activity">
    <reaction evidence="1 11">
        <text>Endonucleolytic cleavage of DNA to give random double-stranded fragments with terminal 5'-phosphates, ATP is simultaneously hydrolyzed.</text>
        <dbReference type="EC" id="3.1.21.3"/>
    </reaction>
</comment>
<evidence type="ECO:0000313" key="14">
    <source>
        <dbReference type="Proteomes" id="UP000324965"/>
    </source>
</evidence>
<feature type="domain" description="Helicase ATP-binding" evidence="12">
    <location>
        <begin position="302"/>
        <end position="519"/>
    </location>
</feature>
<evidence type="ECO:0000259" key="12">
    <source>
        <dbReference type="SMART" id="SM00487"/>
    </source>
</evidence>
<proteinExistence type="inferred from homology"/>
<evidence type="ECO:0000256" key="7">
    <source>
        <dbReference type="ARBA" id="ARBA00022759"/>
    </source>
</evidence>
<comment type="function">
    <text evidence="11">Subunit R is required for both nuclease and ATPase activities, but not for modification.</text>
</comment>
<dbReference type="InterPro" id="IPR027417">
    <property type="entry name" value="P-loop_NTPase"/>
</dbReference>
<dbReference type="Proteomes" id="UP000324965">
    <property type="component" value="Unassembled WGS sequence"/>
</dbReference>
<dbReference type="GO" id="GO:0003677">
    <property type="term" value="F:DNA binding"/>
    <property type="evidence" value="ECO:0007669"/>
    <property type="project" value="UniProtKB-KW"/>
</dbReference>
<dbReference type="Pfam" id="PF22679">
    <property type="entry name" value="T1R_D3-like"/>
    <property type="match status" value="1"/>
</dbReference>
<dbReference type="SUPFAM" id="SSF52540">
    <property type="entry name" value="P-loop containing nucleoside triphosphate hydrolases"/>
    <property type="match status" value="1"/>
</dbReference>
<dbReference type="Pfam" id="PF18766">
    <property type="entry name" value="SWI2_SNF2"/>
    <property type="match status" value="1"/>
</dbReference>
<dbReference type="InterPro" id="IPR051268">
    <property type="entry name" value="Type-I_R_enzyme_R_subunit"/>
</dbReference>
<evidence type="ECO:0000256" key="11">
    <source>
        <dbReference type="RuleBase" id="RU364115"/>
    </source>
</evidence>
<evidence type="ECO:0000256" key="4">
    <source>
        <dbReference type="ARBA" id="ARBA00022722"/>
    </source>
</evidence>
<keyword evidence="8 11" id="KW-0378">Hydrolase</keyword>
<evidence type="ECO:0000256" key="8">
    <source>
        <dbReference type="ARBA" id="ARBA00022801"/>
    </source>
</evidence>
<dbReference type="GO" id="GO:0009035">
    <property type="term" value="F:type I site-specific deoxyribonuclease activity"/>
    <property type="evidence" value="ECO:0007669"/>
    <property type="project" value="UniProtKB-EC"/>
</dbReference>
<evidence type="ECO:0000256" key="2">
    <source>
        <dbReference type="ARBA" id="ARBA00008598"/>
    </source>
</evidence>
<keyword evidence="7 13" id="KW-0255">Endonuclease</keyword>
<dbReference type="InterPro" id="IPR004473">
    <property type="entry name" value="Restrct_endonuc_typeI_HsdR"/>
</dbReference>
<keyword evidence="6 11" id="KW-0680">Restriction system</keyword>
<sequence>MSEGALGPQPNDTVLDLLASTEVSVSHAEALTFSEKDWEHIALEQLGEFGWIHVDGKDLGPSHGQRKSFDDLVLYPRLRTAITTRYPHLPEAAVTEAIDELLKQPPGSDIRQNWEFYQRLTVKAVKVAYRDPLTDTEKYETVRVIDFANPHGNDLVAASQVRIRSNARQREFVFDIVLYVNGLPLAVIELKKASGPDDSRKAYGQIQNYRRELKSDGVFRTLLVAVASDGITARIGTPFTPWQHMAPWHADEDGALLRKREWEDGRALERMIQGPLEPGRFLDLISSYLSYSAEGTGGVVDTVKLAKAHQYFAVREAVTATVAAVATDGRAGVVWHTQGAGKSEEMLFYTGKVVLAPELSNPTIVLLTDRIDLDTQLFNTFAKSHSLRQIISDHPEKATDTKQLKELLTRDENSGGLVFSTLQKFRVSKTEREAGARHPVVSTRRDIIVVVDEAHRSHYDFEDGFARNLRDALPNATFLAFTGTPIDNATGSTEGVFGPTIHTYDLTQAVDDGATVPVYYEAILHKVKLKGQLPDNVDLDDLDAQAEGLVEGLSEAEQKRARRKFAAFEDLIGARERIDALAATVLEHWDTRRREMIKLTGRPGKGMIVCSSRAIAARLFNAIARQRPEWTGERDETSGLYPDDTGKVRVVFTGNAGHEDDEVADYVRSPDQLKRIQKRVVDKNEDDELELVIVQSLWLTGFDAPPLHTLYLDRRMRGAALMQAIARVNRTWGEKPSGLVVDFLGVAQDITAALAEYSAPDQENQPIGAPVEEACDSVRRTHQRIGDVLRPCHWRATMDTHGYKEALYDVLDFLKEAEPDLEPGKPTRQQLFMHHARLLSRSFSLCATHPDVQDLLPDIRFYSSVRTAREKLTTDDRYHDGLATEADVNRLIEQLNAEAVAADGVVDIYDATGLTKPDLSHLDEKVLRRMQAGRHPNLAIEALRRAIKKEIRDAHPGNVVRQKAFTEKMQEVMNKYHNGLIDSAQVMDLLVELARTISADRERARELGLTEDELAFYDAVAANPSALELGQGVLAEIAHKLCDLVRKDVTVDWRVRGQARDRIRGKVKLLLRLYGYPPDKAPDAIDRVLKQTEVKAEEWA</sequence>
<dbReference type="InterPro" id="IPR007409">
    <property type="entry name" value="Restrct_endonuc_type1_HsdR_N"/>
</dbReference>
<keyword evidence="4" id="KW-0540">Nuclease</keyword>
<reference evidence="13 14" key="1">
    <citation type="submission" date="2019-05" db="EMBL/GenBank/DDBJ databases">
        <authorList>
            <person name="Hariharan J."/>
            <person name="Choudoir M.J."/>
            <person name="Diebold P."/>
            <person name="Panke-Buisse K."/>
            <person name="Buckley D.H."/>
        </authorList>
    </citation>
    <scope>NUCLEOTIDE SEQUENCE [LARGE SCALE GENOMIC DNA]</scope>
    <source>
        <strain evidence="13 14">SUN51</strain>
    </source>
</reference>
<dbReference type="EC" id="3.1.21.3" evidence="11"/>
<dbReference type="CDD" id="cd22332">
    <property type="entry name" value="HsdR_N"/>
    <property type="match status" value="1"/>
</dbReference>
<evidence type="ECO:0000256" key="5">
    <source>
        <dbReference type="ARBA" id="ARBA00022741"/>
    </source>
</evidence>
<comment type="similarity">
    <text evidence="2 11">Belongs to the HsdR family.</text>
</comment>
<evidence type="ECO:0000256" key="1">
    <source>
        <dbReference type="ARBA" id="ARBA00000851"/>
    </source>
</evidence>
<evidence type="ECO:0000256" key="3">
    <source>
        <dbReference type="ARBA" id="ARBA00011296"/>
    </source>
</evidence>
<name>A0A5A9ZKR3_9ACTN</name>
<accession>A0A5A9ZKR3</accession>
<keyword evidence="10 11" id="KW-0238">DNA-binding</keyword>
<keyword evidence="9 11" id="KW-0067">ATP-binding</keyword>
<comment type="subunit">
    <text evidence="3 11">The type I restriction/modification system is composed of three polypeptides R, M and S.</text>
</comment>
<dbReference type="Gene3D" id="3.90.1570.50">
    <property type="match status" value="1"/>
</dbReference>
<dbReference type="CDD" id="cd18800">
    <property type="entry name" value="SF2_C_EcoR124I-like"/>
    <property type="match status" value="1"/>
</dbReference>
<dbReference type="Pfam" id="PF11867">
    <property type="entry name" value="T1RH-like_C"/>
    <property type="match status" value="1"/>
</dbReference>